<organism evidence="2 3">
    <name type="scientific">Tetracentron sinense</name>
    <name type="common">Spur-leaf</name>
    <dbReference type="NCBI Taxonomy" id="13715"/>
    <lineage>
        <taxon>Eukaryota</taxon>
        <taxon>Viridiplantae</taxon>
        <taxon>Streptophyta</taxon>
        <taxon>Embryophyta</taxon>
        <taxon>Tracheophyta</taxon>
        <taxon>Spermatophyta</taxon>
        <taxon>Magnoliopsida</taxon>
        <taxon>Trochodendrales</taxon>
        <taxon>Trochodendraceae</taxon>
        <taxon>Tetracentron</taxon>
    </lineage>
</organism>
<dbReference type="OrthoDB" id="10633960at2759"/>
<keyword evidence="3" id="KW-1185">Reference proteome</keyword>
<protein>
    <submittedName>
        <fullName evidence="2">Uncharacterized protein</fullName>
    </submittedName>
</protein>
<sequence length="235" mass="26106">MWTGVLSQALEYLHVDAEAGTDRGDTDSSTVPLNRWSEDATWPPLVSPGLRWRGSKWSKALGGRHEENGKDSDLIQGAKICTETSPCSRKIVVGVHVLSCPDPSTKNNNSVLLMVNDHSALVMVNDHSALVMVNDHSALVMVNDRSALLMVDDRNALLMALDENESKPSSSPEEEMEEDHSRQSNGRDFVEHVMSEDIPTLFRREPRSRTVPAILSSIKEIAKVRNWGCQDFTNE</sequence>
<proteinExistence type="predicted"/>
<gene>
    <name evidence="2" type="ORF">HHK36_025675</name>
</gene>
<accession>A0A834YKW9</accession>
<evidence type="ECO:0000313" key="3">
    <source>
        <dbReference type="Proteomes" id="UP000655225"/>
    </source>
</evidence>
<feature type="region of interest" description="Disordered" evidence="1">
    <location>
        <begin position="163"/>
        <end position="190"/>
    </location>
</feature>
<dbReference type="Proteomes" id="UP000655225">
    <property type="component" value="Unassembled WGS sequence"/>
</dbReference>
<dbReference type="AlphaFoldDB" id="A0A834YKW9"/>
<name>A0A834YKW9_TETSI</name>
<evidence type="ECO:0000313" key="2">
    <source>
        <dbReference type="EMBL" id="KAF8388991.1"/>
    </source>
</evidence>
<evidence type="ECO:0000256" key="1">
    <source>
        <dbReference type="SAM" id="MobiDB-lite"/>
    </source>
</evidence>
<dbReference type="EMBL" id="JABCRI010000019">
    <property type="protein sequence ID" value="KAF8388991.1"/>
    <property type="molecule type" value="Genomic_DNA"/>
</dbReference>
<reference evidence="2 3" key="1">
    <citation type="submission" date="2020-04" db="EMBL/GenBank/DDBJ databases">
        <title>Plant Genome Project.</title>
        <authorList>
            <person name="Zhang R.-G."/>
        </authorList>
    </citation>
    <scope>NUCLEOTIDE SEQUENCE [LARGE SCALE GENOMIC DNA]</scope>
    <source>
        <strain evidence="2">YNK0</strain>
        <tissue evidence="2">Leaf</tissue>
    </source>
</reference>
<comment type="caution">
    <text evidence="2">The sequence shown here is derived from an EMBL/GenBank/DDBJ whole genome shotgun (WGS) entry which is preliminary data.</text>
</comment>